<sequence>MLSDLPASRLTDAVFIRELLARLCISDGNTNNVNPANPTNLPNPANTTQQQQRQQQQRQQPPPARTAPTPTPTGAEAATGPSSPDIAAQIQLAETQLKLKQAELELVRAQADLANASASGSRPPVPSPSKDGSLDNFVNDFQEWAVRFIPNQLEDSVWQFRTAVKEYPPGAQDWLADWRREQKQSSKPFDLTELLRDFLNRFDPKDANDNGKRPSTSSWVEAVNKRSRQDRQGHNRDSTAANQARTDEATPARPGRVMSKAMQWAFRMAEEKPNEPSNVPNPLVPGTFLTNKAKFEWMDQGRCFKCGQQAKHIKAACPGIPHPK</sequence>
<keyword evidence="1" id="KW-0175">Coiled coil</keyword>
<dbReference type="AlphaFoldDB" id="A0A9W6F7N4"/>
<feature type="compositionally biased region" description="Basic and acidic residues" evidence="2">
    <location>
        <begin position="202"/>
        <end position="212"/>
    </location>
</feature>
<comment type="caution">
    <text evidence="3">The sequence shown here is derived from an EMBL/GenBank/DDBJ whole genome shotgun (WGS) entry which is preliminary data.</text>
</comment>
<evidence type="ECO:0000313" key="4">
    <source>
        <dbReference type="Proteomes" id="UP001165080"/>
    </source>
</evidence>
<feature type="compositionally biased region" description="Low complexity" evidence="2">
    <location>
        <begin position="29"/>
        <end position="59"/>
    </location>
</feature>
<feature type="coiled-coil region" evidence="1">
    <location>
        <begin position="90"/>
        <end position="119"/>
    </location>
</feature>
<organism evidence="3 4">
    <name type="scientific">Pleodorina starrii</name>
    <dbReference type="NCBI Taxonomy" id="330485"/>
    <lineage>
        <taxon>Eukaryota</taxon>
        <taxon>Viridiplantae</taxon>
        <taxon>Chlorophyta</taxon>
        <taxon>core chlorophytes</taxon>
        <taxon>Chlorophyceae</taxon>
        <taxon>CS clade</taxon>
        <taxon>Chlamydomonadales</taxon>
        <taxon>Volvocaceae</taxon>
        <taxon>Pleodorina</taxon>
    </lineage>
</organism>
<proteinExistence type="predicted"/>
<name>A0A9W6F7N4_9CHLO</name>
<feature type="region of interest" description="Disordered" evidence="2">
    <location>
        <begin position="202"/>
        <end position="255"/>
    </location>
</feature>
<feature type="compositionally biased region" description="Pro residues" evidence="2">
    <location>
        <begin position="60"/>
        <end position="71"/>
    </location>
</feature>
<dbReference type="EMBL" id="BRXU01000028">
    <property type="protein sequence ID" value="GLC59502.1"/>
    <property type="molecule type" value="Genomic_DNA"/>
</dbReference>
<evidence type="ECO:0000256" key="2">
    <source>
        <dbReference type="SAM" id="MobiDB-lite"/>
    </source>
</evidence>
<reference evidence="3 4" key="1">
    <citation type="journal article" date="2023" name="Commun. Biol.">
        <title>Reorganization of the ancestral sex-determining regions during the evolution of trioecy in Pleodorina starrii.</title>
        <authorList>
            <person name="Takahashi K."/>
            <person name="Suzuki S."/>
            <person name="Kawai-Toyooka H."/>
            <person name="Yamamoto K."/>
            <person name="Hamaji T."/>
            <person name="Ootsuki R."/>
            <person name="Yamaguchi H."/>
            <person name="Kawachi M."/>
            <person name="Higashiyama T."/>
            <person name="Nozaki H."/>
        </authorList>
    </citation>
    <scope>NUCLEOTIDE SEQUENCE [LARGE SCALE GENOMIC DNA]</scope>
    <source>
        <strain evidence="3 4">NIES-4479</strain>
    </source>
</reference>
<gene>
    <name evidence="3" type="primary">PLEST012206</name>
    <name evidence="3" type="ORF">PLESTB_001494200</name>
</gene>
<feature type="region of interest" description="Disordered" evidence="2">
    <location>
        <begin position="28"/>
        <end position="83"/>
    </location>
</feature>
<keyword evidence="4" id="KW-1185">Reference proteome</keyword>
<dbReference type="Proteomes" id="UP001165080">
    <property type="component" value="Unassembled WGS sequence"/>
</dbReference>
<evidence type="ECO:0000313" key="3">
    <source>
        <dbReference type="EMBL" id="GLC59502.1"/>
    </source>
</evidence>
<protein>
    <submittedName>
        <fullName evidence="3">Uncharacterized protein</fullName>
    </submittedName>
</protein>
<evidence type="ECO:0000256" key="1">
    <source>
        <dbReference type="SAM" id="Coils"/>
    </source>
</evidence>
<accession>A0A9W6F7N4</accession>
<feature type="compositionally biased region" description="Basic and acidic residues" evidence="2">
    <location>
        <begin position="223"/>
        <end position="237"/>
    </location>
</feature>